<evidence type="ECO:0000259" key="16">
    <source>
        <dbReference type="PROSITE" id="PS51192"/>
    </source>
</evidence>
<dbReference type="PANTHER" id="PTHR24029:SF0">
    <property type="entry name" value="UVRABC SYSTEM PROTEIN B"/>
    <property type="match status" value="1"/>
</dbReference>
<dbReference type="PROSITE" id="PS51194">
    <property type="entry name" value="HELICASE_CTER"/>
    <property type="match status" value="1"/>
</dbReference>
<dbReference type="InterPro" id="IPR006935">
    <property type="entry name" value="Helicase/UvrB_N"/>
</dbReference>
<keyword evidence="8 12" id="KW-0267">Excision nuclease</keyword>
<keyword evidence="9 12" id="KW-0234">DNA repair</keyword>
<keyword evidence="12 13" id="KW-0742">SOS response</keyword>
<accession>A0ABW4V1M3</accession>
<protein>
    <recommendedName>
        <fullName evidence="11 12">UvrABC system protein B</fullName>
        <shortName evidence="12">Protein UvrB</shortName>
    </recommendedName>
    <alternativeName>
        <fullName evidence="12">Excinuclease ABC subunit B</fullName>
    </alternativeName>
</protein>
<feature type="domain" description="Helicase C-terminal" evidence="17">
    <location>
        <begin position="436"/>
        <end position="602"/>
    </location>
</feature>
<dbReference type="InterPro" id="IPR027417">
    <property type="entry name" value="P-loop_NTPase"/>
</dbReference>
<dbReference type="PROSITE" id="PS50151">
    <property type="entry name" value="UVR"/>
    <property type="match status" value="1"/>
</dbReference>
<evidence type="ECO:0000259" key="15">
    <source>
        <dbReference type="PROSITE" id="PS50151"/>
    </source>
</evidence>
<evidence type="ECO:0000259" key="17">
    <source>
        <dbReference type="PROSITE" id="PS51194"/>
    </source>
</evidence>
<evidence type="ECO:0000256" key="11">
    <source>
        <dbReference type="ARBA" id="ARBA00029504"/>
    </source>
</evidence>
<feature type="coiled-coil region" evidence="14">
    <location>
        <begin position="625"/>
        <end position="652"/>
    </location>
</feature>
<dbReference type="InterPro" id="IPR024759">
    <property type="entry name" value="UvrB_YAD/RRR_dom"/>
</dbReference>
<evidence type="ECO:0000313" key="18">
    <source>
        <dbReference type="EMBL" id="MFD1992681.1"/>
    </source>
</evidence>
<feature type="coiled-coil region" evidence="14">
    <location>
        <begin position="263"/>
        <end position="290"/>
    </location>
</feature>
<dbReference type="InterPro" id="IPR041471">
    <property type="entry name" value="UvrB_inter"/>
</dbReference>
<dbReference type="CDD" id="cd17916">
    <property type="entry name" value="DEXHc_UvrB"/>
    <property type="match status" value="1"/>
</dbReference>
<evidence type="ECO:0000256" key="2">
    <source>
        <dbReference type="ARBA" id="ARBA00008533"/>
    </source>
</evidence>
<dbReference type="SMART" id="SM00487">
    <property type="entry name" value="DEXDc"/>
    <property type="match status" value="1"/>
</dbReference>
<comment type="subcellular location">
    <subcellularLocation>
        <location evidence="1 12 13">Cytoplasm</location>
    </subcellularLocation>
</comment>
<keyword evidence="6 12" id="KW-0228">DNA excision</keyword>
<dbReference type="PROSITE" id="PS51192">
    <property type="entry name" value="HELICASE_ATP_BIND_1"/>
    <property type="match status" value="1"/>
</dbReference>
<dbReference type="InterPro" id="IPR004807">
    <property type="entry name" value="UvrB"/>
</dbReference>
<evidence type="ECO:0000256" key="13">
    <source>
        <dbReference type="RuleBase" id="RU003587"/>
    </source>
</evidence>
<dbReference type="InterPro" id="IPR036876">
    <property type="entry name" value="UVR_dom_sf"/>
</dbReference>
<evidence type="ECO:0000256" key="14">
    <source>
        <dbReference type="SAM" id="Coils"/>
    </source>
</evidence>
<evidence type="ECO:0000313" key="19">
    <source>
        <dbReference type="Proteomes" id="UP001597403"/>
    </source>
</evidence>
<dbReference type="Pfam" id="PF12344">
    <property type="entry name" value="UvrB"/>
    <property type="match status" value="1"/>
</dbReference>
<dbReference type="RefSeq" id="WP_204827210.1">
    <property type="nucleotide sequence ID" value="NZ_JBHUGF010000011.1"/>
</dbReference>
<dbReference type="Gene3D" id="4.10.860.10">
    <property type="entry name" value="UVR domain"/>
    <property type="match status" value="1"/>
</dbReference>
<keyword evidence="19" id="KW-1185">Reference proteome</keyword>
<dbReference type="HAMAP" id="MF_00204">
    <property type="entry name" value="UvrB"/>
    <property type="match status" value="1"/>
</dbReference>
<evidence type="ECO:0000256" key="1">
    <source>
        <dbReference type="ARBA" id="ARBA00004496"/>
    </source>
</evidence>
<keyword evidence="3 12" id="KW-0963">Cytoplasm</keyword>
<dbReference type="Pfam" id="PF02151">
    <property type="entry name" value="UVR"/>
    <property type="match status" value="1"/>
</dbReference>
<dbReference type="SUPFAM" id="SSF52540">
    <property type="entry name" value="P-loop containing nucleoside triphosphate hydrolases"/>
    <property type="match status" value="2"/>
</dbReference>
<dbReference type="Pfam" id="PF17757">
    <property type="entry name" value="UvrB_inter"/>
    <property type="match status" value="1"/>
</dbReference>
<keyword evidence="14" id="KW-0175">Coiled coil</keyword>
<feature type="short sequence motif" description="Beta-hairpin" evidence="12">
    <location>
        <begin position="98"/>
        <end position="121"/>
    </location>
</feature>
<reference evidence="19" key="1">
    <citation type="journal article" date="2019" name="Int. J. Syst. Evol. Microbiol.">
        <title>The Global Catalogue of Microorganisms (GCM) 10K type strain sequencing project: providing services to taxonomists for standard genome sequencing and annotation.</title>
        <authorList>
            <consortium name="The Broad Institute Genomics Platform"/>
            <consortium name="The Broad Institute Genome Sequencing Center for Infectious Disease"/>
            <person name="Wu L."/>
            <person name="Ma J."/>
        </authorList>
    </citation>
    <scope>NUCLEOTIDE SEQUENCE [LARGE SCALE GENOMIC DNA]</scope>
    <source>
        <strain evidence="19">CGMCC 1.15067</strain>
    </source>
</reference>
<dbReference type="InterPro" id="IPR014001">
    <property type="entry name" value="Helicase_ATP-bd"/>
</dbReference>
<dbReference type="InterPro" id="IPR001650">
    <property type="entry name" value="Helicase_C-like"/>
</dbReference>
<comment type="function">
    <text evidence="12">The UvrABC repair system catalyzes the recognition and processing of DNA lesions. A damage recognition complex composed of 2 UvrA and 2 UvrB subunits scans DNA for abnormalities. Upon binding of the UvrA(2)B(2) complex to a putative damaged site, the DNA wraps around one UvrB monomer. DNA wrap is dependent on ATP binding by UvrB and probably causes local melting of the DNA helix, facilitating insertion of UvrB beta-hairpin between the DNA strands. Then UvrB probes one DNA strand for the presence of a lesion. If a lesion is found the UvrA subunits dissociate and the UvrB-DNA preincision complex is formed. This complex is subsequently bound by UvrC and the second UvrB is released. If no lesion is found, the DNA wraps around the other UvrB subunit that will check the other stand for damage.</text>
</comment>
<keyword evidence="7 12" id="KW-0067">ATP-binding</keyword>
<comment type="similarity">
    <text evidence="2 12 13">Belongs to the UvrB family.</text>
</comment>
<evidence type="ECO:0000256" key="7">
    <source>
        <dbReference type="ARBA" id="ARBA00022840"/>
    </source>
</evidence>
<evidence type="ECO:0000256" key="4">
    <source>
        <dbReference type="ARBA" id="ARBA00022741"/>
    </source>
</evidence>
<evidence type="ECO:0000256" key="6">
    <source>
        <dbReference type="ARBA" id="ARBA00022769"/>
    </source>
</evidence>
<proteinExistence type="inferred from homology"/>
<comment type="domain">
    <text evidence="12">The beta-hairpin motif is involved in DNA binding.</text>
</comment>
<evidence type="ECO:0000256" key="8">
    <source>
        <dbReference type="ARBA" id="ARBA00022881"/>
    </source>
</evidence>
<dbReference type="NCBIfam" id="TIGR00631">
    <property type="entry name" value="uvrb"/>
    <property type="match status" value="1"/>
</dbReference>
<dbReference type="SUPFAM" id="SSF46600">
    <property type="entry name" value="C-terminal UvrC-binding domain of UvrB"/>
    <property type="match status" value="1"/>
</dbReference>
<feature type="binding site" evidence="12">
    <location>
        <begin position="45"/>
        <end position="52"/>
    </location>
    <ligand>
        <name>ATP</name>
        <dbReference type="ChEBI" id="CHEBI:30616"/>
    </ligand>
</feature>
<evidence type="ECO:0000256" key="5">
    <source>
        <dbReference type="ARBA" id="ARBA00022763"/>
    </source>
</evidence>
<dbReference type="Pfam" id="PF04851">
    <property type="entry name" value="ResIII"/>
    <property type="match status" value="1"/>
</dbReference>
<name>A0ABW4V1M3_9BACL</name>
<dbReference type="SMART" id="SM00490">
    <property type="entry name" value="HELICc"/>
    <property type="match status" value="1"/>
</dbReference>
<dbReference type="Pfam" id="PF00271">
    <property type="entry name" value="Helicase_C"/>
    <property type="match status" value="1"/>
</dbReference>
<keyword evidence="5 12" id="KW-0227">DNA damage</keyword>
<evidence type="ECO:0000256" key="12">
    <source>
        <dbReference type="HAMAP-Rule" id="MF_00204"/>
    </source>
</evidence>
<dbReference type="Proteomes" id="UP001597403">
    <property type="component" value="Unassembled WGS sequence"/>
</dbReference>
<gene>
    <name evidence="12 18" type="primary">uvrB</name>
    <name evidence="18" type="ORF">ACFSGI_22120</name>
</gene>
<comment type="caution">
    <text evidence="18">The sequence shown here is derived from an EMBL/GenBank/DDBJ whole genome shotgun (WGS) entry which is preliminary data.</text>
</comment>
<comment type="subunit">
    <text evidence="10 12 13">Forms a heterotetramer with UvrA during the search for lesions. Interacts with UvrC in an incision complex.</text>
</comment>
<organism evidence="18 19">
    <name type="scientific">Paenibacillus nicotianae</name>
    <dbReference type="NCBI Taxonomy" id="1526551"/>
    <lineage>
        <taxon>Bacteria</taxon>
        <taxon>Bacillati</taxon>
        <taxon>Bacillota</taxon>
        <taxon>Bacilli</taxon>
        <taxon>Bacillales</taxon>
        <taxon>Paenibacillaceae</taxon>
        <taxon>Paenibacillus</taxon>
    </lineage>
</organism>
<dbReference type="InterPro" id="IPR001943">
    <property type="entry name" value="UVR_dom"/>
</dbReference>
<evidence type="ECO:0000256" key="3">
    <source>
        <dbReference type="ARBA" id="ARBA00022490"/>
    </source>
</evidence>
<dbReference type="PANTHER" id="PTHR24029">
    <property type="entry name" value="UVRABC SYSTEM PROTEIN B"/>
    <property type="match status" value="1"/>
</dbReference>
<feature type="domain" description="Helicase ATP-binding" evidence="16">
    <location>
        <begin position="32"/>
        <end position="166"/>
    </location>
</feature>
<dbReference type="GO" id="GO:0016787">
    <property type="term" value="F:hydrolase activity"/>
    <property type="evidence" value="ECO:0007669"/>
    <property type="project" value="UniProtKB-KW"/>
</dbReference>
<keyword evidence="4 12" id="KW-0547">Nucleotide-binding</keyword>
<evidence type="ECO:0000256" key="10">
    <source>
        <dbReference type="ARBA" id="ARBA00026033"/>
    </source>
</evidence>
<dbReference type="EMBL" id="JBHUGF010000011">
    <property type="protein sequence ID" value="MFD1992681.1"/>
    <property type="molecule type" value="Genomic_DNA"/>
</dbReference>
<dbReference type="Gene3D" id="3.40.50.300">
    <property type="entry name" value="P-loop containing nucleotide triphosphate hydrolases"/>
    <property type="match status" value="3"/>
</dbReference>
<sequence length="664" mass="75933">MNDIVVSSKKFEIQSEFSPQGDQPQAIDELVKGIERGEKYQTLLGATGTGKTFTMAQVIAKLQRPTLVIAHNKTLAAQLAGEFRDFFPNNSVDYFVSYYDYYQPEAYIPSSDTYIEKDSSVNEEIDKLRHSATSSLFERRDVIIVASVSCIYGLGSPQDYGGLLLSLRVGMEKSRNEILSRLVDIQYQRNDINFVRGTFRVRGDVIEIFPASRGEQAVRVELFGDEIERITEIDVLTGELVGEREHIAIFPASHFVTKEETLKVALKNIERELEERLKVLNEQGKLLEAQRLEQRTNYDLEMMREVGFCSGIENYSGPLTFRERGDTPYTLMDYFPDDMLIVVDESHVTLPQIRAMYNGDQARKNVLVDHGFRLPSALDNRPLKFEEFEDKINQIVFVSATPGPYELEHCQEMTQQIIRPTGLLDPIIEVRPTKGQIDDIIGEIRLRIERDERVLLTTLTKKMSEDLTDYLKEIGIKVRYLHSDIKTLERMSILRDLRLGTFHVLVGINLLREGLDLPEVSLVAILDADKEGFLRSERSLIQTIGRAARNSDGRVIMYGDRITDSMQKAIFETERRRSIQVAYNEEHGITPQTIRKKIRDVIEATKVAEGKASYMEEIGKTKLSKRDRQALISRLELEMKEAAKNLQFERAAELRDAVLELKAE</sequence>
<evidence type="ECO:0000256" key="9">
    <source>
        <dbReference type="ARBA" id="ARBA00023204"/>
    </source>
</evidence>
<feature type="domain" description="UVR" evidence="15">
    <location>
        <begin position="629"/>
        <end position="664"/>
    </location>
</feature>
<dbReference type="CDD" id="cd18790">
    <property type="entry name" value="SF2_C_UvrB"/>
    <property type="match status" value="1"/>
</dbReference>
<keyword evidence="18" id="KW-0378">Hydrolase</keyword>
<dbReference type="NCBIfam" id="NF003673">
    <property type="entry name" value="PRK05298.1"/>
    <property type="match status" value="1"/>
</dbReference>